<proteinExistence type="predicted"/>
<gene>
    <name evidence="1" type="ORF">METZ01_LOCUS328545</name>
</gene>
<name>A0A382PUQ0_9ZZZZ</name>
<dbReference type="AlphaFoldDB" id="A0A382PUQ0"/>
<accession>A0A382PUQ0</accession>
<organism evidence="1">
    <name type="scientific">marine metagenome</name>
    <dbReference type="NCBI Taxonomy" id="408172"/>
    <lineage>
        <taxon>unclassified sequences</taxon>
        <taxon>metagenomes</taxon>
        <taxon>ecological metagenomes</taxon>
    </lineage>
</organism>
<reference evidence="1" key="1">
    <citation type="submission" date="2018-05" db="EMBL/GenBank/DDBJ databases">
        <authorList>
            <person name="Lanie J.A."/>
            <person name="Ng W.-L."/>
            <person name="Kazmierczak K.M."/>
            <person name="Andrzejewski T.M."/>
            <person name="Davidsen T.M."/>
            <person name="Wayne K.J."/>
            <person name="Tettelin H."/>
            <person name="Glass J.I."/>
            <person name="Rusch D."/>
            <person name="Podicherti R."/>
            <person name="Tsui H.-C.T."/>
            <person name="Winkler M.E."/>
        </authorList>
    </citation>
    <scope>NUCLEOTIDE SEQUENCE</scope>
</reference>
<feature type="non-terminal residue" evidence="1">
    <location>
        <position position="52"/>
    </location>
</feature>
<dbReference type="EMBL" id="UINC01109106">
    <property type="protein sequence ID" value="SVC75691.1"/>
    <property type="molecule type" value="Genomic_DNA"/>
</dbReference>
<sequence length="52" mass="5706">MVCSCSSTETEDEWTESQEIFFSKVFGEYDAEMGHSIRSTDDGGYIIAGATS</sequence>
<protein>
    <submittedName>
        <fullName evidence="1">Uncharacterized protein</fullName>
    </submittedName>
</protein>
<evidence type="ECO:0000313" key="1">
    <source>
        <dbReference type="EMBL" id="SVC75691.1"/>
    </source>
</evidence>